<feature type="compositionally biased region" description="Polar residues" evidence="1">
    <location>
        <begin position="120"/>
        <end position="131"/>
    </location>
</feature>
<gene>
    <name evidence="3" type="ORF">GCM10025876_14530</name>
</gene>
<reference evidence="4" key="1">
    <citation type="journal article" date="2019" name="Int. J. Syst. Evol. Microbiol.">
        <title>The Global Catalogue of Microorganisms (GCM) 10K type strain sequencing project: providing services to taxonomists for standard genome sequencing and annotation.</title>
        <authorList>
            <consortium name="The Broad Institute Genomics Platform"/>
            <consortium name="The Broad Institute Genome Sequencing Center for Infectious Disease"/>
            <person name="Wu L."/>
            <person name="Ma J."/>
        </authorList>
    </citation>
    <scope>NUCLEOTIDE SEQUENCE [LARGE SCALE GENOMIC DNA]</scope>
    <source>
        <strain evidence="4">NBRC 112299</strain>
    </source>
</reference>
<evidence type="ECO:0000256" key="1">
    <source>
        <dbReference type="SAM" id="MobiDB-lite"/>
    </source>
</evidence>
<dbReference type="SMART" id="SM00493">
    <property type="entry name" value="TOPRIM"/>
    <property type="match status" value="1"/>
</dbReference>
<dbReference type="InterPro" id="IPR000380">
    <property type="entry name" value="Topo_IA"/>
</dbReference>
<dbReference type="Proteomes" id="UP001157125">
    <property type="component" value="Unassembled WGS sequence"/>
</dbReference>
<dbReference type="SUPFAM" id="SSF56712">
    <property type="entry name" value="Prokaryotic type I DNA topoisomerase"/>
    <property type="match status" value="1"/>
</dbReference>
<dbReference type="Gene3D" id="3.40.50.140">
    <property type="match status" value="1"/>
</dbReference>
<name>A0ABQ6IEU5_9MICO</name>
<accession>A0ABQ6IEU5</accession>
<dbReference type="PANTHER" id="PTHR42785">
    <property type="entry name" value="DNA TOPOISOMERASE, TYPE IA, CORE"/>
    <property type="match status" value="1"/>
</dbReference>
<dbReference type="Pfam" id="PF01751">
    <property type="entry name" value="Toprim"/>
    <property type="match status" value="1"/>
</dbReference>
<evidence type="ECO:0000259" key="2">
    <source>
        <dbReference type="SMART" id="SM00493"/>
    </source>
</evidence>
<proteinExistence type="predicted"/>
<dbReference type="PANTHER" id="PTHR42785:SF1">
    <property type="entry name" value="DNA TOPOISOMERASE"/>
    <property type="match status" value="1"/>
</dbReference>
<organism evidence="3 4">
    <name type="scientific">Demequina litorisediminis</name>
    <dbReference type="NCBI Taxonomy" id="1849022"/>
    <lineage>
        <taxon>Bacteria</taxon>
        <taxon>Bacillati</taxon>
        <taxon>Actinomycetota</taxon>
        <taxon>Actinomycetes</taxon>
        <taxon>Micrococcales</taxon>
        <taxon>Demequinaceae</taxon>
        <taxon>Demequina</taxon>
    </lineage>
</organism>
<protein>
    <recommendedName>
        <fullName evidence="2">Toprim domain-containing protein</fullName>
    </recommendedName>
</protein>
<feature type="region of interest" description="Disordered" evidence="1">
    <location>
        <begin position="96"/>
        <end position="131"/>
    </location>
</feature>
<sequence length="131" mass="14385">MACQDAAPTEGRNPWPTRLVIVESPTKAGTIGGYLGSDYEVVSSVGHIRDIPEPKEMPAEVKKGPFGKYGVDVDNGFEPYYQVSVRSKKIVADIKKKAEGRRRGSTSRLMRTARERPSPGTCSRCSSPRFP</sequence>
<dbReference type="InterPro" id="IPR006171">
    <property type="entry name" value="TOPRIM_dom"/>
</dbReference>
<evidence type="ECO:0000313" key="3">
    <source>
        <dbReference type="EMBL" id="GMA35249.1"/>
    </source>
</evidence>
<feature type="domain" description="Toprim" evidence="2">
    <location>
        <begin position="17"/>
        <end position="118"/>
    </location>
</feature>
<comment type="caution">
    <text evidence="3">The sequence shown here is derived from an EMBL/GenBank/DDBJ whole genome shotgun (WGS) entry which is preliminary data.</text>
</comment>
<evidence type="ECO:0000313" key="4">
    <source>
        <dbReference type="Proteomes" id="UP001157125"/>
    </source>
</evidence>
<keyword evidence="4" id="KW-1185">Reference proteome</keyword>
<dbReference type="InterPro" id="IPR023405">
    <property type="entry name" value="Topo_IA_core_domain"/>
</dbReference>
<dbReference type="EMBL" id="BSUN01000001">
    <property type="protein sequence ID" value="GMA35249.1"/>
    <property type="molecule type" value="Genomic_DNA"/>
</dbReference>